<name>A0A7G1G617_9BACT</name>
<protein>
    <submittedName>
        <fullName evidence="3">General secretion pathway protein GspD</fullName>
    </submittedName>
</protein>
<dbReference type="PANTHER" id="PTHR30332:SF17">
    <property type="entry name" value="TYPE IV PILIATION SYSTEM PROTEIN DR_0774-RELATED"/>
    <property type="match status" value="1"/>
</dbReference>
<sequence length="374" mass="41926">MKKILSLLVLIVGTIIFSEPLITATFYNSQLTEALNEVAMQAEVTILTDEYVNGIISADFTDTPVASVLTTLLMPGGFSFKKINDKTYFVGLADPRSKTFSYLAEKKFIKLNYISPEDFIKLVPDSFLSYIKINYIDNGLIFYAPEEKIKYLTEIIKEVDKPQTDIKLNIYVLEVDKQYSSLLSGNLSTINQNLGDSFSYTNQTVSFSVNNLFQAQLKMFESENLANLVSNQSVYIKPGKTLNINILNNKNIVMNIDGKDSIKTVNNGISISILPTYYNKKIDLEISSEISKLLGVSGNSYDTTKSILQTKVSLNPNEMIMIANLDMNQFSDTKSGFPLLREIPILRFLFSNNLNSEGNKRLMIFVNAVGGEIK</sequence>
<evidence type="ECO:0000313" key="4">
    <source>
        <dbReference type="Proteomes" id="UP000516361"/>
    </source>
</evidence>
<organism evidence="3 4">
    <name type="scientific">Tepiditoga spiralis</name>
    <dbReference type="NCBI Taxonomy" id="2108365"/>
    <lineage>
        <taxon>Bacteria</taxon>
        <taxon>Thermotogati</taxon>
        <taxon>Thermotogota</taxon>
        <taxon>Thermotogae</taxon>
        <taxon>Petrotogales</taxon>
        <taxon>Petrotogaceae</taxon>
        <taxon>Tepiditoga</taxon>
    </lineage>
</organism>
<accession>A0A7G1G617</accession>
<dbReference type="Proteomes" id="UP000516361">
    <property type="component" value="Chromosome"/>
</dbReference>
<gene>
    <name evidence="3" type="ORF">OSSY52_09270</name>
</gene>
<feature type="domain" description="Type II/III secretion system secretin-like" evidence="2">
    <location>
        <begin position="221"/>
        <end position="368"/>
    </location>
</feature>
<comment type="similarity">
    <text evidence="1">Belongs to the bacterial secretin family.</text>
</comment>
<reference evidence="3 4" key="1">
    <citation type="submission" date="2018-06" db="EMBL/GenBank/DDBJ databases">
        <title>Genome sequencing of Oceanotoga sp. sy52.</title>
        <authorList>
            <person name="Mori K."/>
        </authorList>
    </citation>
    <scope>NUCLEOTIDE SEQUENCE [LARGE SCALE GENOMIC DNA]</scope>
    <source>
        <strain evidence="4">sy52</strain>
    </source>
</reference>
<dbReference type="InParanoid" id="A0A7G1G617"/>
<dbReference type="KEGG" id="ocy:OSSY52_09270"/>
<dbReference type="EMBL" id="AP018712">
    <property type="protein sequence ID" value="BBE30786.1"/>
    <property type="molecule type" value="Genomic_DNA"/>
</dbReference>
<proteinExistence type="inferred from homology"/>
<evidence type="ECO:0000256" key="1">
    <source>
        <dbReference type="RuleBase" id="RU004003"/>
    </source>
</evidence>
<dbReference type="InterPro" id="IPR050810">
    <property type="entry name" value="Bact_Secretion_Sys_Channel"/>
</dbReference>
<dbReference type="InterPro" id="IPR004846">
    <property type="entry name" value="T2SS/T3SS_dom"/>
</dbReference>
<dbReference type="RefSeq" id="WP_190615855.1">
    <property type="nucleotide sequence ID" value="NZ_AP018712.1"/>
</dbReference>
<dbReference type="AlphaFoldDB" id="A0A7G1G617"/>
<dbReference type="GO" id="GO:0015627">
    <property type="term" value="C:type II protein secretion system complex"/>
    <property type="evidence" value="ECO:0007669"/>
    <property type="project" value="TreeGrafter"/>
</dbReference>
<dbReference type="Pfam" id="PF00263">
    <property type="entry name" value="Secretin"/>
    <property type="match status" value="1"/>
</dbReference>
<keyword evidence="4" id="KW-1185">Reference proteome</keyword>
<evidence type="ECO:0000259" key="2">
    <source>
        <dbReference type="Pfam" id="PF00263"/>
    </source>
</evidence>
<dbReference type="GO" id="GO:0009306">
    <property type="term" value="P:protein secretion"/>
    <property type="evidence" value="ECO:0007669"/>
    <property type="project" value="InterPro"/>
</dbReference>
<dbReference type="PANTHER" id="PTHR30332">
    <property type="entry name" value="PROBABLE GENERAL SECRETION PATHWAY PROTEIN D"/>
    <property type="match status" value="1"/>
</dbReference>
<evidence type="ECO:0000313" key="3">
    <source>
        <dbReference type="EMBL" id="BBE30786.1"/>
    </source>
</evidence>